<evidence type="ECO:0000256" key="1">
    <source>
        <dbReference type="SAM" id="MobiDB-lite"/>
    </source>
</evidence>
<protein>
    <submittedName>
        <fullName evidence="2">Uncharacterized protein</fullName>
    </submittedName>
</protein>
<evidence type="ECO:0000313" key="3">
    <source>
        <dbReference type="Proteomes" id="UP001215280"/>
    </source>
</evidence>
<sequence length="261" mass="29121">MPQGTFHIGLLPTQAKRRIDHHCDVSRPISALLSKALGIPHDYVVDIPATAPPNPSFPPPSCSQKRPASSPPSSPSLRANKEKEGIPASNSIDSHAVHPPKIRKEQTCQNNMVKQKEADFSPQSHVPNKAIRVLCLVFEPNAVNCSSRRRNCDSLVSGASRRAFQVRVPRYEVATAIDLQGIQMSACIQDWAEQPSKDGRRWQTGADSKLTYPYAAKTTRQGGMQIIHQVVIQSPKWDVRAVRDSWCREATRRARHTWRLT</sequence>
<comment type="caution">
    <text evidence="2">The sequence shown here is derived from an EMBL/GenBank/DDBJ whole genome shotgun (WGS) entry which is preliminary data.</text>
</comment>
<evidence type="ECO:0000313" key="2">
    <source>
        <dbReference type="EMBL" id="KAJ7739662.1"/>
    </source>
</evidence>
<dbReference type="EMBL" id="JARJLG010000131">
    <property type="protein sequence ID" value="KAJ7739662.1"/>
    <property type="molecule type" value="Genomic_DNA"/>
</dbReference>
<name>A0AAD7ICH2_9AGAR</name>
<gene>
    <name evidence="2" type="ORF">DFH07DRAFT_943898</name>
</gene>
<feature type="compositionally biased region" description="Pro residues" evidence="1">
    <location>
        <begin position="50"/>
        <end position="61"/>
    </location>
</feature>
<organism evidence="2 3">
    <name type="scientific">Mycena maculata</name>
    <dbReference type="NCBI Taxonomy" id="230809"/>
    <lineage>
        <taxon>Eukaryota</taxon>
        <taxon>Fungi</taxon>
        <taxon>Dikarya</taxon>
        <taxon>Basidiomycota</taxon>
        <taxon>Agaricomycotina</taxon>
        <taxon>Agaricomycetes</taxon>
        <taxon>Agaricomycetidae</taxon>
        <taxon>Agaricales</taxon>
        <taxon>Marasmiineae</taxon>
        <taxon>Mycenaceae</taxon>
        <taxon>Mycena</taxon>
    </lineage>
</organism>
<dbReference type="Proteomes" id="UP001215280">
    <property type="component" value="Unassembled WGS sequence"/>
</dbReference>
<proteinExistence type="predicted"/>
<dbReference type="AlphaFoldDB" id="A0AAD7ICH2"/>
<reference evidence="2" key="1">
    <citation type="submission" date="2023-03" db="EMBL/GenBank/DDBJ databases">
        <title>Massive genome expansion in bonnet fungi (Mycena s.s.) driven by repeated elements and novel gene families across ecological guilds.</title>
        <authorList>
            <consortium name="Lawrence Berkeley National Laboratory"/>
            <person name="Harder C.B."/>
            <person name="Miyauchi S."/>
            <person name="Viragh M."/>
            <person name="Kuo A."/>
            <person name="Thoen E."/>
            <person name="Andreopoulos B."/>
            <person name="Lu D."/>
            <person name="Skrede I."/>
            <person name="Drula E."/>
            <person name="Henrissat B."/>
            <person name="Morin E."/>
            <person name="Kohler A."/>
            <person name="Barry K."/>
            <person name="LaButti K."/>
            <person name="Morin E."/>
            <person name="Salamov A."/>
            <person name="Lipzen A."/>
            <person name="Mereny Z."/>
            <person name="Hegedus B."/>
            <person name="Baldrian P."/>
            <person name="Stursova M."/>
            <person name="Weitz H."/>
            <person name="Taylor A."/>
            <person name="Grigoriev I.V."/>
            <person name="Nagy L.G."/>
            <person name="Martin F."/>
            <person name="Kauserud H."/>
        </authorList>
    </citation>
    <scope>NUCLEOTIDE SEQUENCE</scope>
    <source>
        <strain evidence="2">CBHHK188m</strain>
    </source>
</reference>
<keyword evidence="3" id="KW-1185">Reference proteome</keyword>
<accession>A0AAD7ICH2</accession>
<feature type="region of interest" description="Disordered" evidence="1">
    <location>
        <begin position="50"/>
        <end position="101"/>
    </location>
</feature>